<dbReference type="OrthoDB" id="6432627at2759"/>
<organism evidence="8 9">
    <name type="scientific">Nephila pilipes</name>
    <name type="common">Giant wood spider</name>
    <name type="synonym">Nephila maculata</name>
    <dbReference type="NCBI Taxonomy" id="299642"/>
    <lineage>
        <taxon>Eukaryota</taxon>
        <taxon>Metazoa</taxon>
        <taxon>Ecdysozoa</taxon>
        <taxon>Arthropoda</taxon>
        <taxon>Chelicerata</taxon>
        <taxon>Arachnida</taxon>
        <taxon>Araneae</taxon>
        <taxon>Araneomorphae</taxon>
        <taxon>Entelegynae</taxon>
        <taxon>Araneoidea</taxon>
        <taxon>Nephilidae</taxon>
        <taxon>Nephila</taxon>
    </lineage>
</organism>
<keyword evidence="5 6" id="KW-0472">Membrane</keyword>
<keyword evidence="3 6" id="KW-0812">Transmembrane</keyword>
<comment type="similarity">
    <text evidence="2">Belongs to the major facilitator superfamily. MFSD6 family.</text>
</comment>
<evidence type="ECO:0000259" key="7">
    <source>
        <dbReference type="Pfam" id="PF12832"/>
    </source>
</evidence>
<keyword evidence="9" id="KW-1185">Reference proteome</keyword>
<sequence length="416" mass="46492">MHIPHDDLNANQSLIPRALYHQGVLDVKKVVLRLRRTISAKKTCFPSISLGGINIKKRKTSARGDISMDKMTSEKEGKIIDVYVIPAEPPDKKAKSKSFWHIDRGMLRFKIHFFLYIGGSICGNAIFTLSDTACCESIQKSGSDFGKQRLWGAIAWGAIAPLAGFINDYTGTFLASWTLMAVMLLLFLLNISKLDLVKPHFSRNILYDVGSVFKSKEFLAIELVILMNGMATGMIWFYLIWFLRAIGGSEFLCGFSLTIQNLLGVIPFMFFSGWIIRKVGHFQILSAALLIYVIRFLWYSYLYNPWLVLPIEVTHGITFGLYYPVLASYGKMSSKPGAEAMTQSVIFSTHEGLGSGLGCVLSGIGFDYFGGHQTFFFASIFSACGLGLSIIMYFLIFRRQNGIVQVTFPIKSELGK</sequence>
<feature type="transmembrane region" description="Helical" evidence="6">
    <location>
        <begin position="150"/>
        <end position="167"/>
    </location>
</feature>
<feature type="domain" description="Major facilitator superfamily associated" evidence="7">
    <location>
        <begin position="108"/>
        <end position="376"/>
    </location>
</feature>
<feature type="transmembrane region" description="Helical" evidence="6">
    <location>
        <begin position="282"/>
        <end position="301"/>
    </location>
</feature>
<feature type="transmembrane region" description="Helical" evidence="6">
    <location>
        <begin position="218"/>
        <end position="243"/>
    </location>
</feature>
<dbReference type="InterPro" id="IPR051717">
    <property type="entry name" value="MFS_MFSD6"/>
</dbReference>
<protein>
    <submittedName>
        <fullName evidence="8">Major facilitator superfamily domain-containing protein 6</fullName>
    </submittedName>
</protein>
<feature type="transmembrane region" description="Helical" evidence="6">
    <location>
        <begin position="255"/>
        <end position="275"/>
    </location>
</feature>
<dbReference type="Gene3D" id="1.20.1250.20">
    <property type="entry name" value="MFS general substrate transporter like domains"/>
    <property type="match status" value="2"/>
</dbReference>
<dbReference type="PANTHER" id="PTHR16172:SF30">
    <property type="entry name" value="SUGAR BABY, ISOFORM C"/>
    <property type="match status" value="1"/>
</dbReference>
<evidence type="ECO:0000313" key="8">
    <source>
        <dbReference type="EMBL" id="GFS57300.1"/>
    </source>
</evidence>
<dbReference type="InterPro" id="IPR024989">
    <property type="entry name" value="MFS_assoc_dom"/>
</dbReference>
<dbReference type="SUPFAM" id="SSF103473">
    <property type="entry name" value="MFS general substrate transporter"/>
    <property type="match status" value="1"/>
</dbReference>
<accession>A0A8X6ITK1</accession>
<comment type="caution">
    <text evidence="8">The sequence shown here is derived from an EMBL/GenBank/DDBJ whole genome shotgun (WGS) entry which is preliminary data.</text>
</comment>
<evidence type="ECO:0000256" key="2">
    <source>
        <dbReference type="ARBA" id="ARBA00005241"/>
    </source>
</evidence>
<proteinExistence type="inferred from homology"/>
<evidence type="ECO:0000256" key="5">
    <source>
        <dbReference type="ARBA" id="ARBA00023136"/>
    </source>
</evidence>
<dbReference type="PANTHER" id="PTHR16172">
    <property type="entry name" value="MAJOR FACILITATOR SUPERFAMILY DOMAIN-CONTAINING PROTEIN 6-LIKE"/>
    <property type="match status" value="1"/>
</dbReference>
<comment type="subcellular location">
    <subcellularLocation>
        <location evidence="1">Membrane</location>
        <topology evidence="1">Multi-pass membrane protein</topology>
    </subcellularLocation>
</comment>
<keyword evidence="4 6" id="KW-1133">Transmembrane helix</keyword>
<feature type="transmembrane region" description="Helical" evidence="6">
    <location>
        <begin position="173"/>
        <end position="197"/>
    </location>
</feature>
<gene>
    <name evidence="8" type="primary">NCL1_31510</name>
    <name evidence="8" type="ORF">NPIL_508471</name>
</gene>
<dbReference type="AlphaFoldDB" id="A0A8X6ITK1"/>
<dbReference type="InterPro" id="IPR036259">
    <property type="entry name" value="MFS_trans_sf"/>
</dbReference>
<dbReference type="Proteomes" id="UP000887013">
    <property type="component" value="Unassembled WGS sequence"/>
</dbReference>
<dbReference type="EMBL" id="BMAW01092852">
    <property type="protein sequence ID" value="GFS57300.1"/>
    <property type="molecule type" value="Genomic_DNA"/>
</dbReference>
<dbReference type="GO" id="GO:0016020">
    <property type="term" value="C:membrane"/>
    <property type="evidence" value="ECO:0007669"/>
    <property type="project" value="UniProtKB-SubCell"/>
</dbReference>
<evidence type="ECO:0000313" key="9">
    <source>
        <dbReference type="Proteomes" id="UP000887013"/>
    </source>
</evidence>
<reference evidence="8" key="1">
    <citation type="submission" date="2020-08" db="EMBL/GenBank/DDBJ databases">
        <title>Multicomponent nature underlies the extraordinary mechanical properties of spider dragline silk.</title>
        <authorList>
            <person name="Kono N."/>
            <person name="Nakamura H."/>
            <person name="Mori M."/>
            <person name="Yoshida Y."/>
            <person name="Ohtoshi R."/>
            <person name="Malay A.D."/>
            <person name="Moran D.A.P."/>
            <person name="Tomita M."/>
            <person name="Numata K."/>
            <person name="Arakawa K."/>
        </authorList>
    </citation>
    <scope>NUCLEOTIDE SEQUENCE</scope>
</reference>
<evidence type="ECO:0000256" key="4">
    <source>
        <dbReference type="ARBA" id="ARBA00022989"/>
    </source>
</evidence>
<dbReference type="Pfam" id="PF12832">
    <property type="entry name" value="MFS_1_like"/>
    <property type="match status" value="1"/>
</dbReference>
<evidence type="ECO:0000256" key="3">
    <source>
        <dbReference type="ARBA" id="ARBA00022692"/>
    </source>
</evidence>
<evidence type="ECO:0000256" key="6">
    <source>
        <dbReference type="SAM" id="Phobius"/>
    </source>
</evidence>
<evidence type="ECO:0000256" key="1">
    <source>
        <dbReference type="ARBA" id="ARBA00004141"/>
    </source>
</evidence>
<feature type="transmembrane region" description="Helical" evidence="6">
    <location>
        <begin position="375"/>
        <end position="396"/>
    </location>
</feature>
<feature type="transmembrane region" description="Helical" evidence="6">
    <location>
        <begin position="307"/>
        <end position="325"/>
    </location>
</feature>
<name>A0A8X6ITK1_NEPPI</name>